<organism evidence="2 3">
    <name type="scientific">Thalassospira xiamenensis</name>
    <dbReference type="NCBI Taxonomy" id="220697"/>
    <lineage>
        <taxon>Bacteria</taxon>
        <taxon>Pseudomonadati</taxon>
        <taxon>Pseudomonadota</taxon>
        <taxon>Alphaproteobacteria</taxon>
        <taxon>Rhodospirillales</taxon>
        <taxon>Thalassospiraceae</taxon>
        <taxon>Thalassospira</taxon>
    </lineage>
</organism>
<dbReference type="Proteomes" id="UP000252266">
    <property type="component" value="Unassembled WGS sequence"/>
</dbReference>
<proteinExistence type="predicted"/>
<comment type="caution">
    <text evidence="2">The sequence shown here is derived from an EMBL/GenBank/DDBJ whole genome shotgun (WGS) entry which is preliminary data.</text>
</comment>
<sequence length="129" mass="14100">MPTRICKAFMLAVTVILITPSLPAFAHHGWSWAESTQMTLEGTIESISMNPPHPSLTVKDAEGTVWKIDLSNPNQTARSGFTGDSARPGDAITVIGNRNKDPAEAHMKAVRIIIDGQNYDLYPERIQGN</sequence>
<evidence type="ECO:0000256" key="1">
    <source>
        <dbReference type="SAM" id="SignalP"/>
    </source>
</evidence>
<dbReference type="AlphaFoldDB" id="A0A367XBR2"/>
<feature type="signal peptide" evidence="1">
    <location>
        <begin position="1"/>
        <end position="26"/>
    </location>
</feature>
<feature type="chain" id="PRO_5016900332" description="DUF5666 domain-containing protein" evidence="1">
    <location>
        <begin position="27"/>
        <end position="129"/>
    </location>
</feature>
<dbReference type="InterPro" id="IPR046150">
    <property type="entry name" value="DUF6152"/>
</dbReference>
<dbReference type="EMBL" id="JPWJ01000004">
    <property type="protein sequence ID" value="RCK51115.1"/>
    <property type="molecule type" value="Genomic_DNA"/>
</dbReference>
<keyword evidence="1" id="KW-0732">Signal</keyword>
<evidence type="ECO:0008006" key="4">
    <source>
        <dbReference type="Google" id="ProtNLM"/>
    </source>
</evidence>
<evidence type="ECO:0000313" key="2">
    <source>
        <dbReference type="EMBL" id="RCK51115.1"/>
    </source>
</evidence>
<name>A0A367XBR2_9PROT</name>
<dbReference type="RefSeq" id="WP_231886952.1">
    <property type="nucleotide sequence ID" value="NZ_JPWD01000004.1"/>
</dbReference>
<evidence type="ECO:0000313" key="3">
    <source>
        <dbReference type="Proteomes" id="UP000252266"/>
    </source>
</evidence>
<accession>A0A367XBR2</accession>
<gene>
    <name evidence="2" type="ORF">TH44_10200</name>
</gene>
<protein>
    <recommendedName>
        <fullName evidence="4">DUF5666 domain-containing protein</fullName>
    </recommendedName>
</protein>
<dbReference type="Pfam" id="PF19649">
    <property type="entry name" value="DUF6152"/>
    <property type="match status" value="1"/>
</dbReference>
<reference evidence="2 3" key="1">
    <citation type="submission" date="2014-07" db="EMBL/GenBank/DDBJ databases">
        <title>Draft genome sequence of Thalassospira xiamenensis IB13.</title>
        <authorList>
            <person name="Lai Q."/>
            <person name="Shao Z."/>
        </authorList>
    </citation>
    <scope>NUCLEOTIDE SEQUENCE [LARGE SCALE GENOMIC DNA]</scope>
    <source>
        <strain evidence="2 3">IB13</strain>
    </source>
</reference>